<comment type="similarity">
    <text evidence="1">Belongs to the DtxR/MntR family.</text>
</comment>
<evidence type="ECO:0000313" key="6">
    <source>
        <dbReference type="EMBL" id="EOT29231.1"/>
    </source>
</evidence>
<dbReference type="PROSITE" id="PS50944">
    <property type="entry name" value="HTH_DTXR"/>
    <property type="match status" value="1"/>
</dbReference>
<evidence type="ECO:0000256" key="1">
    <source>
        <dbReference type="ARBA" id="ARBA00007871"/>
    </source>
</evidence>
<dbReference type="Pfam" id="PF01325">
    <property type="entry name" value="Fe_dep_repress"/>
    <property type="match status" value="1"/>
</dbReference>
<dbReference type="STRING" id="41997.RV16_GL001304"/>
<dbReference type="InterPro" id="IPR022689">
    <property type="entry name" value="Iron_dep_repressor"/>
</dbReference>
<dbReference type="OrthoDB" id="9791355at2"/>
<dbReference type="SUPFAM" id="SSF47979">
    <property type="entry name" value="Iron-dependent repressor protein, dimerization domain"/>
    <property type="match status" value="1"/>
</dbReference>
<dbReference type="InterPro" id="IPR036388">
    <property type="entry name" value="WH-like_DNA-bd_sf"/>
</dbReference>
<organism evidence="6 7">
    <name type="scientific">Enterococcus saccharolyticus subsp. saccharolyticus ATCC 43076</name>
    <dbReference type="NCBI Taxonomy" id="1139996"/>
    <lineage>
        <taxon>Bacteria</taxon>
        <taxon>Bacillati</taxon>
        <taxon>Bacillota</taxon>
        <taxon>Bacilli</taxon>
        <taxon>Lactobacillales</taxon>
        <taxon>Enterococcaceae</taxon>
        <taxon>Enterococcus</taxon>
    </lineage>
</organism>
<keyword evidence="7" id="KW-1185">Reference proteome</keyword>
<dbReference type="GO" id="GO:0003700">
    <property type="term" value="F:DNA-binding transcription factor activity"/>
    <property type="evidence" value="ECO:0007669"/>
    <property type="project" value="InterPro"/>
</dbReference>
<dbReference type="PATRIC" id="fig|1139996.3.peg.1162"/>
<dbReference type="GO" id="GO:0046914">
    <property type="term" value="F:transition metal ion binding"/>
    <property type="evidence" value="ECO:0007669"/>
    <property type="project" value="InterPro"/>
</dbReference>
<dbReference type="eggNOG" id="COG1321">
    <property type="taxonomic scope" value="Bacteria"/>
</dbReference>
<dbReference type="Pfam" id="PF02742">
    <property type="entry name" value="Fe_dep_repr_C"/>
    <property type="match status" value="1"/>
</dbReference>
<dbReference type="Gene3D" id="1.10.10.10">
    <property type="entry name" value="Winged helix-like DNA-binding domain superfamily/Winged helix DNA-binding domain"/>
    <property type="match status" value="1"/>
</dbReference>
<dbReference type="InterPro" id="IPR022687">
    <property type="entry name" value="HTH_DTXR"/>
</dbReference>
<dbReference type="Proteomes" id="UP000014136">
    <property type="component" value="Unassembled WGS sequence"/>
</dbReference>
<feature type="domain" description="HTH dtxR-type" evidence="5">
    <location>
        <begin position="4"/>
        <end position="65"/>
    </location>
</feature>
<dbReference type="RefSeq" id="WP_016174981.1">
    <property type="nucleotide sequence ID" value="NZ_KE136389.1"/>
</dbReference>
<dbReference type="PANTHER" id="PTHR33238:SF7">
    <property type="entry name" value="IRON-DEPENDENT TRANSCRIPTIONAL REGULATOR"/>
    <property type="match status" value="1"/>
</dbReference>
<dbReference type="SUPFAM" id="SSF46785">
    <property type="entry name" value="Winged helix' DNA-binding domain"/>
    <property type="match status" value="1"/>
</dbReference>
<gene>
    <name evidence="6" type="ORF">OMQ_01183</name>
</gene>
<dbReference type="InterPro" id="IPR001367">
    <property type="entry name" value="Fe_dep_repressor"/>
</dbReference>
<dbReference type="HOGENOM" id="CLU_069532_4_1_9"/>
<keyword evidence="2" id="KW-0805">Transcription regulation</keyword>
<dbReference type="InterPro" id="IPR036421">
    <property type="entry name" value="Fe_dep_repressor_sf"/>
</dbReference>
<sequence length="123" mass="14413">MGTFSAEKEEYLKLISHYQNQNGIARTGHLAKKLSITKSSVTEMLQKLSKENFVKYVPYQGVYLTEKGVRYITYLNKKQMLLSCFLENSLKCSEEEMEGILDELEHIQNEVFFDKLEQYLKEV</sequence>
<dbReference type="InterPro" id="IPR036390">
    <property type="entry name" value="WH_DNA-bd_sf"/>
</dbReference>
<dbReference type="SMART" id="SM00529">
    <property type="entry name" value="HTH_DTXR"/>
    <property type="match status" value="1"/>
</dbReference>
<accession>S0JQN6</accession>
<reference evidence="6 7" key="1">
    <citation type="submission" date="2013-03" db="EMBL/GenBank/DDBJ databases">
        <title>The Genome Sequence of Enterococcus saccharolyticus ATCC_43076 (Illumina only assembly).</title>
        <authorList>
            <consortium name="The Broad Institute Genomics Platform"/>
            <consortium name="The Broad Institute Genome Sequencing Center for Infectious Disease"/>
            <person name="Earl A."/>
            <person name="Russ C."/>
            <person name="Gilmore M."/>
            <person name="Surin D."/>
            <person name="Walker B."/>
            <person name="Young S."/>
            <person name="Zeng Q."/>
            <person name="Gargeya S."/>
            <person name="Fitzgerald M."/>
            <person name="Haas B."/>
            <person name="Abouelleil A."/>
            <person name="Allen A.W."/>
            <person name="Alvarado L."/>
            <person name="Arachchi H.M."/>
            <person name="Berlin A.M."/>
            <person name="Chapman S.B."/>
            <person name="Gainer-Dewar J."/>
            <person name="Goldberg J."/>
            <person name="Griggs A."/>
            <person name="Gujja S."/>
            <person name="Hansen M."/>
            <person name="Howarth C."/>
            <person name="Imamovic A."/>
            <person name="Ireland A."/>
            <person name="Larimer J."/>
            <person name="McCowan C."/>
            <person name="Murphy C."/>
            <person name="Pearson M."/>
            <person name="Poon T.W."/>
            <person name="Priest M."/>
            <person name="Roberts A."/>
            <person name="Saif S."/>
            <person name="Shea T."/>
            <person name="Sisk P."/>
            <person name="Sykes S."/>
            <person name="Wortman J."/>
            <person name="Nusbaum C."/>
            <person name="Birren B."/>
        </authorList>
    </citation>
    <scope>NUCLEOTIDE SEQUENCE [LARGE SCALE GENOMIC DNA]</scope>
    <source>
        <strain evidence="6 7">ATCC 43076</strain>
    </source>
</reference>
<evidence type="ECO:0000313" key="7">
    <source>
        <dbReference type="Proteomes" id="UP000014136"/>
    </source>
</evidence>
<dbReference type="GO" id="GO:0046983">
    <property type="term" value="F:protein dimerization activity"/>
    <property type="evidence" value="ECO:0007669"/>
    <property type="project" value="InterPro"/>
</dbReference>
<evidence type="ECO:0000256" key="3">
    <source>
        <dbReference type="ARBA" id="ARBA00023125"/>
    </source>
</evidence>
<proteinExistence type="inferred from homology"/>
<keyword evidence="4" id="KW-0804">Transcription</keyword>
<evidence type="ECO:0000256" key="4">
    <source>
        <dbReference type="ARBA" id="ARBA00023163"/>
    </source>
</evidence>
<keyword evidence="3" id="KW-0238">DNA-binding</keyword>
<dbReference type="InterPro" id="IPR050536">
    <property type="entry name" value="DtxR_MntR_Metal-Reg"/>
</dbReference>
<protein>
    <recommendedName>
        <fullName evidence="5">HTH dtxR-type domain-containing protein</fullName>
    </recommendedName>
</protein>
<dbReference type="PANTHER" id="PTHR33238">
    <property type="entry name" value="IRON (METAL) DEPENDENT REPRESSOR, DTXR FAMILY"/>
    <property type="match status" value="1"/>
</dbReference>
<dbReference type="AlphaFoldDB" id="S0JQN6"/>
<evidence type="ECO:0000259" key="5">
    <source>
        <dbReference type="PROSITE" id="PS50944"/>
    </source>
</evidence>
<evidence type="ECO:0000256" key="2">
    <source>
        <dbReference type="ARBA" id="ARBA00023015"/>
    </source>
</evidence>
<dbReference type="EMBL" id="AHYT01000004">
    <property type="protein sequence ID" value="EOT29231.1"/>
    <property type="molecule type" value="Genomic_DNA"/>
</dbReference>
<dbReference type="GO" id="GO:0003677">
    <property type="term" value="F:DNA binding"/>
    <property type="evidence" value="ECO:0007669"/>
    <property type="project" value="UniProtKB-KW"/>
</dbReference>
<name>S0JQN6_9ENTE</name>
<comment type="caution">
    <text evidence="6">The sequence shown here is derived from an EMBL/GenBank/DDBJ whole genome shotgun (WGS) entry which is preliminary data.</text>
</comment>